<evidence type="ECO:0000313" key="2">
    <source>
        <dbReference type="Proteomes" id="UP000286077"/>
    </source>
</evidence>
<dbReference type="EMBL" id="QSAQ01000018">
    <property type="protein sequence ID" value="RGW67914.1"/>
    <property type="molecule type" value="Genomic_DNA"/>
</dbReference>
<gene>
    <name evidence="1" type="ORF">DWV60_08210</name>
</gene>
<reference evidence="1 2" key="1">
    <citation type="submission" date="2018-08" db="EMBL/GenBank/DDBJ databases">
        <title>A genome reference for cultivated species of the human gut microbiota.</title>
        <authorList>
            <person name="Zou Y."/>
            <person name="Xue W."/>
            <person name="Luo G."/>
        </authorList>
    </citation>
    <scope>NUCLEOTIDE SEQUENCE [LARGE SCALE GENOMIC DNA]</scope>
    <source>
        <strain evidence="1 2">AF11-14</strain>
    </source>
</reference>
<sequence length="2209" mass="244530">MIQVLLYPDALSMVGSMNAFEIFSTSKADVVFALRYKGSSANIVQHTYTPNDKNRITLSVKDIILPLLSFEVKDSSEPYAQPNIMKSFVATLYEVGSEGSKKEFTFSVIRAGVDRLSDSATNFLKNNFLTWQPQVKAVTYYSPEFLTYYATATSVMKCKAYMWNGTAYEEKEVVLMNHMNAGTVYTVPVQYAIIAKKIDGSIQPSYYDIWVEQDGKRVTYVQRYYASDMKSEEEEWFLFENSLGGVDCFRAYGNSENTAEHTHNVAEIEEGSEEYRVDTTRKFKKNTGFLDKKERLWMLDFFPSLGKYVYHVNSLRKITVTESDVNYEAKELPSNYTFTYKYSDARPYLNLTRSDASDFKQMDIHLPEIGNFTIAPRLVEFPRQLLSGGVLFPVQEPYSETWGVTTADALFNYFASTLTDRYSGGGGIGHQHFNIEVLNGLSYDYGYILYQGDRIKAGMADDCTPGGALEKKMLRKDIDDTAKGKITFEDVITLLKGLQLGDGKSQISAEGLAKLYAFMTYNFVSGAYGSGASIDNNGNAEMNSLFVRQFISAPKFVFNEISVTKAEQWNTNGYGTIESVDTKKHIISLHLEGNDYGSLQVGDICRGIYADIDNAHGSDKNTEGALDDCNFVLHKGFFTTYFYVKKIITSEKGKFIFEYGKRSEATPDPCAYMDFAQYGSFTDESRQSSMYFSSRGNSYIEVLDGVCNWEVLPQNRVARYGWLSGLALTKRDGSIVRPEGNGIYVQDNIYFGGNINYLQGLSGLDDLKNEAKAYDVSLSQYQSVITVDDMGNVINGLYTQDEGKATKQYRISTAVFVRKGMDILLEEDAHSESVTEGHYRLHVVSEDCDVEVKNSTVFIKGVKNIKDGVSGTADDTNFDYAAMRKMSDAMVTIVVDLEGKTSKTVQMPIRIQHDSLPFMMCDLSNESASVAWNTKTAKYIGLPIKTKVSLMYHNEPWEISKLSISSVAGLKTSMSIDGKAKIITIDADNFTADTLDQVTKLDITVVGKYAGANYEYTRELTILKSSDTVVYELIPSADSIIVDKDGNTTVNSVSCDVYATSSDDKRYKLTTLPVGMSLKYGKDENATKDLALGAGVDVTSDDKMVTFVLYDKNNQILDKESVPVLAYGKDGKGIEYIFKLKNSAPSNPTPSDYATNAEYQRTDQEFVPDGWTDDPTGVDAVNLYEWVSKRVSTNGHWGPFSAPAEYAHFGKHAPKASSTDDIVTIPTDSNGKALAAFGEDIHFSLRVDGRDCKISSVVIDRSATTEDVSYSISGNTASISCAEGANLGMVAQAIVFKVTGTLDESSYIDYVTVKIVPNVTGADGDGYEYIYYLSDQSDSSFITRPYRRQGALQPKGWQDDPMEPTREKQYVYVAYKTGEVGADGTFSEPKLFNRYPKSISRIETWYYAAGSSDINQSPTLFREHGSKDFSKITFDDVTPWLWIMKITWFTDGDEIITFSCGGYKAKDGEDGKDGKDGDGLIVGYQSSASEPSVLPTPKTLADYDKAQDDIGSGWTKTAPATGGKSIVLGGKITTDEIIDRYNSSTSAWGTEESEILLDGIKQKKTFYKTPSSLGGNGKCIRRIKVVNHFRDSYIRVMLKSYSEANYDLVCISRLYLPSEVINSEGKQIKEDSEYLNRSEHAYVVSGDGQSLVAKLSMPDAGEYYFFIGYFKDGGTDSYGDYGLFAWQSMIALTESLWRSDGTVDAAGNITWSKAMPMQAETIVMERAYIATTNDTVAPAKPYRTNGILQGGWTAKRLAVSSTNRFIWESVRTGKHGTDSVQDDWSQPVVVANFAEAGKMGKNGCIVRNSEGWKSGATYHNDSALTKEQKYIDLIYIEDNNANDGWSIYQCNVTHTATGSSFDPSAVDADKNKLWTKLSDAGPMYSPLIVAKNAVLKFAQGQQFNLMEGNNIFGSFRWVKNDADYAFWIGGTEGSKATTSITRGGKLTAKDAVIIGTIYATSGQIGGLKITDAGLSIGSYSSDSKGWELKNGTMLEHSSLWLARTNSCVREVAAGRAADLSPVINSDGTVYHRNQRACDMYGSALEGYANNNTVIIRKYSLYDYGTGDYQAVRDYSDPSAAALNVDTDGGIGIRSIGGNLLGCIAQNVLSMSAAGNVQQNAINNNRVGIILMTNSSAVDIKLPKYPMTGQMLIVIQGNSRIYFDPVVSGRRLYCCGKIHTTSDKFYSDDVGQFNILIWDGYNWQLQYMYH</sequence>
<accession>A0AA92U5G1</accession>
<dbReference type="Proteomes" id="UP000286077">
    <property type="component" value="Unassembled WGS sequence"/>
</dbReference>
<evidence type="ECO:0000313" key="1">
    <source>
        <dbReference type="EMBL" id="RGW67914.1"/>
    </source>
</evidence>
<organism evidence="1 2">
    <name type="scientific">Segatella copri</name>
    <dbReference type="NCBI Taxonomy" id="165179"/>
    <lineage>
        <taxon>Bacteria</taxon>
        <taxon>Pseudomonadati</taxon>
        <taxon>Bacteroidota</taxon>
        <taxon>Bacteroidia</taxon>
        <taxon>Bacteroidales</taxon>
        <taxon>Prevotellaceae</taxon>
        <taxon>Segatella</taxon>
    </lineage>
</organism>
<proteinExistence type="predicted"/>
<name>A0AA92U5G1_9BACT</name>
<comment type="caution">
    <text evidence="1">The sequence shown here is derived from an EMBL/GenBank/DDBJ whole genome shotgun (WGS) entry which is preliminary data.</text>
</comment>
<protein>
    <submittedName>
        <fullName evidence="1">Uncharacterized protein</fullName>
    </submittedName>
</protein>
<dbReference type="RefSeq" id="WP_118140004.1">
    <property type="nucleotide sequence ID" value="NZ_QSAQ01000018.1"/>
</dbReference>